<accession>A0A0G4FD13</accession>
<keyword evidence="2" id="KW-0472">Membrane</keyword>
<evidence type="ECO:0008006" key="6">
    <source>
        <dbReference type="Google" id="ProtNLM"/>
    </source>
</evidence>
<proteinExistence type="predicted"/>
<protein>
    <recommendedName>
        <fullName evidence="6">Transmembrane protein</fullName>
    </recommendedName>
</protein>
<feature type="region of interest" description="Disordered" evidence="1">
    <location>
        <begin position="32"/>
        <end position="51"/>
    </location>
</feature>
<feature type="chain" id="PRO_5005188425" description="Transmembrane protein" evidence="3">
    <location>
        <begin position="22"/>
        <end position="534"/>
    </location>
</feature>
<feature type="transmembrane region" description="Helical" evidence="2">
    <location>
        <begin position="478"/>
        <end position="502"/>
    </location>
</feature>
<feature type="signal peptide" evidence="3">
    <location>
        <begin position="1"/>
        <end position="21"/>
    </location>
</feature>
<dbReference type="InParanoid" id="A0A0G4FD13"/>
<evidence type="ECO:0000256" key="2">
    <source>
        <dbReference type="SAM" id="Phobius"/>
    </source>
</evidence>
<feature type="compositionally biased region" description="Basic residues" evidence="1">
    <location>
        <begin position="38"/>
        <end position="51"/>
    </location>
</feature>
<organism evidence="4 5">
    <name type="scientific">Vitrella brassicaformis (strain CCMP3155)</name>
    <dbReference type="NCBI Taxonomy" id="1169540"/>
    <lineage>
        <taxon>Eukaryota</taxon>
        <taxon>Sar</taxon>
        <taxon>Alveolata</taxon>
        <taxon>Colpodellida</taxon>
        <taxon>Vitrellaceae</taxon>
        <taxon>Vitrella</taxon>
    </lineage>
</organism>
<feature type="region of interest" description="Disordered" evidence="1">
    <location>
        <begin position="61"/>
        <end position="96"/>
    </location>
</feature>
<keyword evidence="3" id="KW-0732">Signal</keyword>
<keyword evidence="5" id="KW-1185">Reference proteome</keyword>
<keyword evidence="2" id="KW-0812">Transmembrane</keyword>
<reference evidence="4 5" key="1">
    <citation type="submission" date="2014-11" db="EMBL/GenBank/DDBJ databases">
        <authorList>
            <person name="Zhu J."/>
            <person name="Qi W."/>
            <person name="Song R."/>
        </authorList>
    </citation>
    <scope>NUCLEOTIDE SEQUENCE [LARGE SCALE GENOMIC DNA]</scope>
</reference>
<dbReference type="AlphaFoldDB" id="A0A0G4FD13"/>
<evidence type="ECO:0000313" key="5">
    <source>
        <dbReference type="Proteomes" id="UP000041254"/>
    </source>
</evidence>
<keyword evidence="2" id="KW-1133">Transmembrane helix</keyword>
<evidence type="ECO:0000256" key="1">
    <source>
        <dbReference type="SAM" id="MobiDB-lite"/>
    </source>
</evidence>
<feature type="compositionally biased region" description="Low complexity" evidence="1">
    <location>
        <begin position="61"/>
        <end position="81"/>
    </location>
</feature>
<evidence type="ECO:0000256" key="3">
    <source>
        <dbReference type="SAM" id="SignalP"/>
    </source>
</evidence>
<gene>
    <name evidence="4" type="ORF">Vbra_15038</name>
</gene>
<dbReference type="EMBL" id="CDMY01000405">
    <property type="protein sequence ID" value="CEM10804.1"/>
    <property type="molecule type" value="Genomic_DNA"/>
</dbReference>
<evidence type="ECO:0000313" key="4">
    <source>
        <dbReference type="EMBL" id="CEM10804.1"/>
    </source>
</evidence>
<name>A0A0G4FD13_VITBC</name>
<dbReference type="Proteomes" id="UP000041254">
    <property type="component" value="Unassembled WGS sequence"/>
</dbReference>
<dbReference type="VEuPathDB" id="CryptoDB:Vbra_15038"/>
<sequence length="534" mass="57992">MMPPSILILIHGILCNGMAAASSVLSAQEDSSLDATRRSHRHSSPQARLARRRRWLGLNNESSSFEEGGSSSSSSSAATASYDPIADDPQQHHHHHHGAFYPINTRLALGSVARSKALHHLDRQGRAGGLVDEAAVRAVMADQRGTHLLHNHGAGGSAARPLPAVDTQSEALSAMGLTDNGAVADTPPPSFVDETATSTSTPRIVPDAARDFQPLDTSLGYLLSAPLIPQQRPASAMNTSRVEWRPCPETNNIPTTLIVRAQSECSGSGPHRGGLWTDIDNIPVFEFSGETLVFDFRDNQATLPLFYGDVWVHVVNDTSTVVGSLNTNLSPMSLVKPSVTTARFADCTGKALYKLTEEADVSTVAQDTTFLTYTLADDKGVLGQVKSKLGDTKLYVIDHDGNRVATITRSGSWAAKDRTFCGQHAFWSVQYSNAPDGPFLAQAEQRWVVASLITVKSIWDESRDPSTGVVHSFAWPNFLMYLVVVVVVPLGTILAVVLFLYCCQNNVLRLIQNIEKAVMPERRFKSLRYQDPIT</sequence>